<gene>
    <name evidence="2" type="ORF">ACFSYC_16625</name>
</gene>
<dbReference type="EMBL" id="JBHUON010000024">
    <property type="protein sequence ID" value="MFD2866323.1"/>
    <property type="molecule type" value="Genomic_DNA"/>
</dbReference>
<dbReference type="InterPro" id="IPR029069">
    <property type="entry name" value="HotDog_dom_sf"/>
</dbReference>
<organism evidence="2 3">
    <name type="scientific">Mucilaginibacter antarcticus</name>
    <dbReference type="NCBI Taxonomy" id="1855725"/>
    <lineage>
        <taxon>Bacteria</taxon>
        <taxon>Pseudomonadati</taxon>
        <taxon>Bacteroidota</taxon>
        <taxon>Sphingobacteriia</taxon>
        <taxon>Sphingobacteriales</taxon>
        <taxon>Sphingobacteriaceae</taxon>
        <taxon>Mucilaginibacter</taxon>
    </lineage>
</organism>
<accession>A0ABW5XU58</accession>
<keyword evidence="3" id="KW-1185">Reference proteome</keyword>
<protein>
    <recommendedName>
        <fullName evidence="1">ApeI dehydratase-like domain-containing protein</fullName>
    </recommendedName>
</protein>
<evidence type="ECO:0000313" key="3">
    <source>
        <dbReference type="Proteomes" id="UP001597601"/>
    </source>
</evidence>
<comment type="caution">
    <text evidence="2">The sequence shown here is derived from an EMBL/GenBank/DDBJ whole genome shotgun (WGS) entry which is preliminary data.</text>
</comment>
<evidence type="ECO:0000259" key="1">
    <source>
        <dbReference type="Pfam" id="PF22818"/>
    </source>
</evidence>
<sequence length="121" mass="13275">MQTIPIFNITSLNHHPNSIDAGLEIDQLNEIFDGHFPDQPVVPGACMLQIIKDVLANTLKVTLRLAKADNIKFLSLVTPSAKRLQLQINYQSAESGIKVNASISFGDLVCMKLQATFAEVL</sequence>
<name>A0ABW5XU58_9SPHI</name>
<dbReference type="Proteomes" id="UP001597601">
    <property type="component" value="Unassembled WGS sequence"/>
</dbReference>
<dbReference type="Gene3D" id="3.10.129.10">
    <property type="entry name" value="Hotdog Thioesterase"/>
    <property type="match status" value="1"/>
</dbReference>
<dbReference type="SUPFAM" id="SSF54637">
    <property type="entry name" value="Thioesterase/thiol ester dehydrase-isomerase"/>
    <property type="match status" value="1"/>
</dbReference>
<proteinExistence type="predicted"/>
<dbReference type="Pfam" id="PF22818">
    <property type="entry name" value="ApeI-like"/>
    <property type="match status" value="1"/>
</dbReference>
<dbReference type="InterPro" id="IPR054545">
    <property type="entry name" value="ApeI-like"/>
</dbReference>
<evidence type="ECO:0000313" key="2">
    <source>
        <dbReference type="EMBL" id="MFD2866323.1"/>
    </source>
</evidence>
<dbReference type="RefSeq" id="WP_377129853.1">
    <property type="nucleotide sequence ID" value="NZ_JBHUHN010000001.1"/>
</dbReference>
<reference evidence="3" key="1">
    <citation type="journal article" date="2019" name="Int. J. Syst. Evol. Microbiol.">
        <title>The Global Catalogue of Microorganisms (GCM) 10K type strain sequencing project: providing services to taxonomists for standard genome sequencing and annotation.</title>
        <authorList>
            <consortium name="The Broad Institute Genomics Platform"/>
            <consortium name="The Broad Institute Genome Sequencing Center for Infectious Disease"/>
            <person name="Wu L."/>
            <person name="Ma J."/>
        </authorList>
    </citation>
    <scope>NUCLEOTIDE SEQUENCE [LARGE SCALE GENOMIC DNA]</scope>
    <source>
        <strain evidence="3">KCTC 52232</strain>
    </source>
</reference>
<feature type="domain" description="ApeI dehydratase-like" evidence="1">
    <location>
        <begin position="14"/>
        <end position="97"/>
    </location>
</feature>